<dbReference type="AlphaFoldDB" id="A0A8J3DYS7"/>
<dbReference type="Gene3D" id="3.90.1680.20">
    <property type="match status" value="1"/>
</dbReference>
<protein>
    <recommendedName>
        <fullName evidence="3">SOS response-associated peptidase</fullName>
    </recommendedName>
</protein>
<evidence type="ECO:0000313" key="1">
    <source>
        <dbReference type="EMBL" id="GHD13932.1"/>
    </source>
</evidence>
<comment type="caution">
    <text evidence="1">The sequence shown here is derived from an EMBL/GenBank/DDBJ whole genome shotgun (WGS) entry which is preliminary data.</text>
</comment>
<name>A0A8J3DYS7_9HYPH</name>
<dbReference type="EMBL" id="BMZQ01000002">
    <property type="protein sequence ID" value="GHD13932.1"/>
    <property type="molecule type" value="Genomic_DNA"/>
</dbReference>
<evidence type="ECO:0000313" key="2">
    <source>
        <dbReference type="Proteomes" id="UP000630142"/>
    </source>
</evidence>
<keyword evidence="2" id="KW-1185">Reference proteome</keyword>
<organism evidence="1 2">
    <name type="scientific">Tianweitania populi</name>
    <dbReference type="NCBI Taxonomy" id="1607949"/>
    <lineage>
        <taxon>Bacteria</taxon>
        <taxon>Pseudomonadati</taxon>
        <taxon>Pseudomonadota</taxon>
        <taxon>Alphaproteobacteria</taxon>
        <taxon>Hyphomicrobiales</taxon>
        <taxon>Phyllobacteriaceae</taxon>
        <taxon>Tianweitania</taxon>
    </lineage>
</organism>
<dbReference type="Proteomes" id="UP000630142">
    <property type="component" value="Unassembled WGS sequence"/>
</dbReference>
<proteinExistence type="predicted"/>
<reference evidence="1" key="2">
    <citation type="submission" date="2020-09" db="EMBL/GenBank/DDBJ databases">
        <authorList>
            <person name="Sun Q."/>
            <person name="Kim S."/>
        </authorList>
    </citation>
    <scope>NUCLEOTIDE SEQUENCE</scope>
    <source>
        <strain evidence="1">KCTC 42249</strain>
    </source>
</reference>
<dbReference type="SUPFAM" id="SSF143081">
    <property type="entry name" value="BB1717-like"/>
    <property type="match status" value="1"/>
</dbReference>
<evidence type="ECO:0008006" key="3">
    <source>
        <dbReference type="Google" id="ProtNLM"/>
    </source>
</evidence>
<gene>
    <name evidence="1" type="ORF">GCM10016234_18840</name>
</gene>
<dbReference type="InterPro" id="IPR036590">
    <property type="entry name" value="SRAP-like"/>
</dbReference>
<accession>A0A8J3DYS7</accession>
<sequence length="180" mass="20116">MCNLYNVPKGPQAILEFTRAMRTDVGNLEPGKVFPDYSAPIVRTDADGERELVRAHWGMPSSQKALTDTVSTRADKLRAKGKDVDFAALLKMEPDAGTTNFRNVSSAPWKRWLEPESRCLVAATSFSEYGPMPDPVTNKKPLHWFALDKREPLIVFAGMRAPWSEAKALQRPFPDAHCLS</sequence>
<reference evidence="1" key="1">
    <citation type="journal article" date="2014" name="Int. J. Syst. Evol. Microbiol.">
        <title>Complete genome sequence of Corynebacterium casei LMG S-19264T (=DSM 44701T), isolated from a smear-ripened cheese.</title>
        <authorList>
            <consortium name="US DOE Joint Genome Institute (JGI-PGF)"/>
            <person name="Walter F."/>
            <person name="Albersmeier A."/>
            <person name="Kalinowski J."/>
            <person name="Ruckert C."/>
        </authorList>
    </citation>
    <scope>NUCLEOTIDE SEQUENCE</scope>
    <source>
        <strain evidence="1">KCTC 42249</strain>
    </source>
</reference>